<dbReference type="InterPro" id="IPR012340">
    <property type="entry name" value="NA-bd_OB-fold"/>
</dbReference>
<dbReference type="PROSITE" id="PS50832">
    <property type="entry name" value="S1_IF1_TYPE"/>
    <property type="match status" value="1"/>
</dbReference>
<proteinExistence type="inferred from homology"/>
<name>A0A482V7I8_ASBVE</name>
<dbReference type="GO" id="GO:0003743">
    <property type="term" value="F:translation initiation factor activity"/>
    <property type="evidence" value="ECO:0007669"/>
    <property type="project" value="UniProtKB-UniRule"/>
</dbReference>
<evidence type="ECO:0000256" key="2">
    <source>
        <dbReference type="ARBA" id="ARBA00020989"/>
    </source>
</evidence>
<dbReference type="EMBL" id="QDEB01130626">
    <property type="protein sequence ID" value="RZB39163.1"/>
    <property type="molecule type" value="Genomic_DNA"/>
</dbReference>
<protein>
    <recommendedName>
        <fullName evidence="2">Probable RNA-binding protein EIF1AD</fullName>
    </recommendedName>
    <alternativeName>
        <fullName evidence="4">Eukaryotic translation initiation factor 1A domain-containing protein</fullName>
    </alternativeName>
</protein>
<dbReference type="Gene3D" id="2.40.50.140">
    <property type="entry name" value="Nucleic acid-binding proteins"/>
    <property type="match status" value="1"/>
</dbReference>
<dbReference type="SMART" id="SM00652">
    <property type="entry name" value="eIF1a"/>
    <property type="match status" value="1"/>
</dbReference>
<sequence>MSRRIKRKYVFREVLDVDVPPPTESQTIVRIVGTKGNNLHTVVAPDQSTFLVSMPKKFRKNVWVRRGNYVLIDPIEEGYKVKGEI</sequence>
<dbReference type="SUPFAM" id="SSF50249">
    <property type="entry name" value="Nucleic acid-binding proteins"/>
    <property type="match status" value="1"/>
</dbReference>
<keyword evidence="8" id="KW-1185">Reference proteome</keyword>
<evidence type="ECO:0000256" key="1">
    <source>
        <dbReference type="ARBA" id="ARBA00007340"/>
    </source>
</evidence>
<evidence type="ECO:0000256" key="5">
    <source>
        <dbReference type="PROSITE-ProRule" id="PRU00181"/>
    </source>
</evidence>
<dbReference type="PANTHER" id="PTHR21641">
    <property type="entry name" value="TRANSLATION INITIATION FACTOR-RELATED"/>
    <property type="match status" value="1"/>
</dbReference>
<feature type="non-terminal residue" evidence="7">
    <location>
        <position position="85"/>
    </location>
</feature>
<evidence type="ECO:0000313" key="8">
    <source>
        <dbReference type="Proteomes" id="UP000292052"/>
    </source>
</evidence>
<reference evidence="7 8" key="1">
    <citation type="submission" date="2017-03" db="EMBL/GenBank/DDBJ databases">
        <title>Genome of the blue death feigning beetle - Asbolus verrucosus.</title>
        <authorList>
            <person name="Rider S.D."/>
        </authorList>
    </citation>
    <scope>NUCLEOTIDE SEQUENCE [LARGE SCALE GENOMIC DNA]</scope>
    <source>
        <strain evidence="7">Butters</strain>
        <tissue evidence="7">Head and leg muscle</tissue>
    </source>
</reference>
<keyword evidence="5" id="KW-0648">Protein biosynthesis</keyword>
<gene>
    <name evidence="7" type="ORF">BDFB_013758</name>
</gene>
<comment type="caution">
    <text evidence="7">The sequence shown here is derived from an EMBL/GenBank/DDBJ whole genome shotgun (WGS) entry which is preliminary data.</text>
</comment>
<dbReference type="AlphaFoldDB" id="A0A482V7I8"/>
<dbReference type="STRING" id="1661398.A0A482V7I8"/>
<evidence type="ECO:0000256" key="3">
    <source>
        <dbReference type="ARBA" id="ARBA00022884"/>
    </source>
</evidence>
<organism evidence="7 8">
    <name type="scientific">Asbolus verrucosus</name>
    <name type="common">Desert ironclad beetle</name>
    <dbReference type="NCBI Taxonomy" id="1661398"/>
    <lineage>
        <taxon>Eukaryota</taxon>
        <taxon>Metazoa</taxon>
        <taxon>Ecdysozoa</taxon>
        <taxon>Arthropoda</taxon>
        <taxon>Hexapoda</taxon>
        <taxon>Insecta</taxon>
        <taxon>Pterygota</taxon>
        <taxon>Neoptera</taxon>
        <taxon>Endopterygota</taxon>
        <taxon>Coleoptera</taxon>
        <taxon>Polyphaga</taxon>
        <taxon>Cucujiformia</taxon>
        <taxon>Tenebrionidae</taxon>
        <taxon>Pimeliinae</taxon>
        <taxon>Asbolus</taxon>
    </lineage>
</organism>
<dbReference type="OrthoDB" id="1738325at2759"/>
<dbReference type="GO" id="GO:0003723">
    <property type="term" value="F:RNA binding"/>
    <property type="evidence" value="ECO:0007669"/>
    <property type="project" value="UniProtKB-KW"/>
</dbReference>
<dbReference type="InterPro" id="IPR039294">
    <property type="entry name" value="EIF1AD"/>
</dbReference>
<dbReference type="Pfam" id="PF01176">
    <property type="entry name" value="eIF-1a"/>
    <property type="match status" value="1"/>
</dbReference>
<evidence type="ECO:0000256" key="4">
    <source>
        <dbReference type="ARBA" id="ARBA00031998"/>
    </source>
</evidence>
<dbReference type="InterPro" id="IPR006196">
    <property type="entry name" value="RNA-binding_domain_S1_IF1"/>
</dbReference>
<evidence type="ECO:0000259" key="6">
    <source>
        <dbReference type="PROSITE" id="PS50832"/>
    </source>
</evidence>
<dbReference type="InterPro" id="IPR001253">
    <property type="entry name" value="TIF_eIF-1A"/>
</dbReference>
<keyword evidence="3" id="KW-0694">RNA-binding</keyword>
<dbReference type="Proteomes" id="UP000292052">
    <property type="component" value="Unassembled WGS sequence"/>
</dbReference>
<comment type="similarity">
    <text evidence="1">Belongs to the EIF1AD family.</text>
</comment>
<accession>A0A482V7I8</accession>
<keyword evidence="5" id="KW-0396">Initiation factor</keyword>
<feature type="domain" description="S1-like" evidence="6">
    <location>
        <begin position="5"/>
        <end position="85"/>
    </location>
</feature>
<evidence type="ECO:0000313" key="7">
    <source>
        <dbReference type="EMBL" id="RZB39163.1"/>
    </source>
</evidence>
<dbReference type="PANTHER" id="PTHR21641:SF0">
    <property type="entry name" value="RNA-BINDING PROTEIN EIF1AD-RELATED"/>
    <property type="match status" value="1"/>
</dbReference>
<dbReference type="GO" id="GO:0005634">
    <property type="term" value="C:nucleus"/>
    <property type="evidence" value="ECO:0007669"/>
    <property type="project" value="TreeGrafter"/>
</dbReference>